<dbReference type="EMBL" id="AMZH03022161">
    <property type="protein sequence ID" value="RRT37548.1"/>
    <property type="molecule type" value="Genomic_DNA"/>
</dbReference>
<organism evidence="1 2">
    <name type="scientific">Ensete ventricosum</name>
    <name type="common">Abyssinian banana</name>
    <name type="synonym">Musa ensete</name>
    <dbReference type="NCBI Taxonomy" id="4639"/>
    <lineage>
        <taxon>Eukaryota</taxon>
        <taxon>Viridiplantae</taxon>
        <taxon>Streptophyta</taxon>
        <taxon>Embryophyta</taxon>
        <taxon>Tracheophyta</taxon>
        <taxon>Spermatophyta</taxon>
        <taxon>Magnoliopsida</taxon>
        <taxon>Liliopsida</taxon>
        <taxon>Zingiberales</taxon>
        <taxon>Musaceae</taxon>
        <taxon>Ensete</taxon>
    </lineage>
</organism>
<proteinExistence type="predicted"/>
<name>A0A426XDJ5_ENSVE</name>
<evidence type="ECO:0000313" key="2">
    <source>
        <dbReference type="Proteomes" id="UP000287651"/>
    </source>
</evidence>
<dbReference type="AlphaFoldDB" id="A0A426XDJ5"/>
<gene>
    <name evidence="1" type="ORF">B296_00059237</name>
</gene>
<reference evidence="1 2" key="1">
    <citation type="journal article" date="2014" name="Agronomy (Basel)">
        <title>A Draft Genome Sequence for Ensete ventricosum, the Drought-Tolerant Tree Against Hunger.</title>
        <authorList>
            <person name="Harrison J."/>
            <person name="Moore K.A."/>
            <person name="Paszkiewicz K."/>
            <person name="Jones T."/>
            <person name="Grant M."/>
            <person name="Ambacheew D."/>
            <person name="Muzemil S."/>
            <person name="Studholme D.J."/>
        </authorList>
    </citation>
    <scope>NUCLEOTIDE SEQUENCE [LARGE SCALE GENOMIC DNA]</scope>
</reference>
<dbReference type="Proteomes" id="UP000287651">
    <property type="component" value="Unassembled WGS sequence"/>
</dbReference>
<protein>
    <submittedName>
        <fullName evidence="1">Uncharacterized protein</fullName>
    </submittedName>
</protein>
<accession>A0A426XDJ5</accession>
<sequence>MLLPLSSSSTVATHLGYHPPLGDFTIAAPIIYIIIVEHLEEVRKCYNIPREYVLHIPLPGQHPYDAFSDGFELSIDALEHRTLVPTSPHDRGLPQGMADLTIANGAQLMALHGGIPRGMYDLLLAKIRELKLGVGPEALATAGRWATNFEAEVERLKAALGEAK</sequence>
<evidence type="ECO:0000313" key="1">
    <source>
        <dbReference type="EMBL" id="RRT37548.1"/>
    </source>
</evidence>
<comment type="caution">
    <text evidence="1">The sequence shown here is derived from an EMBL/GenBank/DDBJ whole genome shotgun (WGS) entry which is preliminary data.</text>
</comment>